<dbReference type="AlphaFoldDB" id="A0AAV0KW42"/>
<gene>
    <name evidence="1" type="ORF">LITE_LOCUS20297</name>
</gene>
<accession>A0AAV0KW42</accession>
<dbReference type="Proteomes" id="UP001154282">
    <property type="component" value="Unassembled WGS sequence"/>
</dbReference>
<comment type="caution">
    <text evidence="1">The sequence shown here is derived from an EMBL/GenBank/DDBJ whole genome shotgun (WGS) entry which is preliminary data.</text>
</comment>
<protein>
    <submittedName>
        <fullName evidence="1">Uncharacterized protein</fullName>
    </submittedName>
</protein>
<proteinExistence type="predicted"/>
<evidence type="ECO:0000313" key="2">
    <source>
        <dbReference type="Proteomes" id="UP001154282"/>
    </source>
</evidence>
<sequence>MRWRVILVGFWCLLFIILRKGASVGIGCRMI</sequence>
<name>A0AAV0KW42_9ROSI</name>
<reference evidence="1" key="1">
    <citation type="submission" date="2022-08" db="EMBL/GenBank/DDBJ databases">
        <authorList>
            <person name="Gutierrez-Valencia J."/>
        </authorList>
    </citation>
    <scope>NUCLEOTIDE SEQUENCE</scope>
</reference>
<dbReference type="EMBL" id="CAMGYJ010000005">
    <property type="protein sequence ID" value="CAI0425234.1"/>
    <property type="molecule type" value="Genomic_DNA"/>
</dbReference>
<organism evidence="1 2">
    <name type="scientific">Linum tenue</name>
    <dbReference type="NCBI Taxonomy" id="586396"/>
    <lineage>
        <taxon>Eukaryota</taxon>
        <taxon>Viridiplantae</taxon>
        <taxon>Streptophyta</taxon>
        <taxon>Embryophyta</taxon>
        <taxon>Tracheophyta</taxon>
        <taxon>Spermatophyta</taxon>
        <taxon>Magnoliopsida</taxon>
        <taxon>eudicotyledons</taxon>
        <taxon>Gunneridae</taxon>
        <taxon>Pentapetalae</taxon>
        <taxon>rosids</taxon>
        <taxon>fabids</taxon>
        <taxon>Malpighiales</taxon>
        <taxon>Linaceae</taxon>
        <taxon>Linum</taxon>
    </lineage>
</organism>
<evidence type="ECO:0000313" key="1">
    <source>
        <dbReference type="EMBL" id="CAI0425234.1"/>
    </source>
</evidence>
<keyword evidence="2" id="KW-1185">Reference proteome</keyword>